<organism evidence="1 2">
    <name type="scientific">Trema orientale</name>
    <name type="common">Charcoal tree</name>
    <name type="synonym">Celtis orientalis</name>
    <dbReference type="NCBI Taxonomy" id="63057"/>
    <lineage>
        <taxon>Eukaryota</taxon>
        <taxon>Viridiplantae</taxon>
        <taxon>Streptophyta</taxon>
        <taxon>Embryophyta</taxon>
        <taxon>Tracheophyta</taxon>
        <taxon>Spermatophyta</taxon>
        <taxon>Magnoliopsida</taxon>
        <taxon>eudicotyledons</taxon>
        <taxon>Gunneridae</taxon>
        <taxon>Pentapetalae</taxon>
        <taxon>rosids</taxon>
        <taxon>fabids</taxon>
        <taxon>Rosales</taxon>
        <taxon>Cannabaceae</taxon>
        <taxon>Trema</taxon>
    </lineage>
</organism>
<keyword evidence="2" id="KW-1185">Reference proteome</keyword>
<accession>A0A2P5EWJ7</accession>
<dbReference type="EMBL" id="JXTC01000088">
    <property type="protein sequence ID" value="PON89917.1"/>
    <property type="molecule type" value="Genomic_DNA"/>
</dbReference>
<name>A0A2P5EWJ7_TREOI</name>
<gene>
    <name evidence="1" type="ORF">TorRG33x02_142030</name>
</gene>
<evidence type="ECO:0000313" key="1">
    <source>
        <dbReference type="EMBL" id="PON89917.1"/>
    </source>
</evidence>
<sequence>MLLICLRKCRSLMLLSLVRYFRVLFRVVNWMKLLGHCLNGETEMVWQEELVHAYNTLIAGYGQRETIYYSPCRKALTVQTSVKVCICQSNSGMHQEEPPLVKTNVTMKAKK</sequence>
<protein>
    <submittedName>
        <fullName evidence="1">Uncharacterized protein</fullName>
    </submittedName>
</protein>
<reference evidence="2" key="1">
    <citation type="submission" date="2016-06" db="EMBL/GenBank/DDBJ databases">
        <title>Parallel loss of symbiosis genes in relatives of nitrogen-fixing non-legume Parasponia.</title>
        <authorList>
            <person name="Van Velzen R."/>
            <person name="Holmer R."/>
            <person name="Bu F."/>
            <person name="Rutten L."/>
            <person name="Van Zeijl A."/>
            <person name="Liu W."/>
            <person name="Santuari L."/>
            <person name="Cao Q."/>
            <person name="Sharma T."/>
            <person name="Shen D."/>
            <person name="Roswanjaya Y."/>
            <person name="Wardhani T."/>
            <person name="Kalhor M.S."/>
            <person name="Jansen J."/>
            <person name="Van den Hoogen J."/>
            <person name="Gungor B."/>
            <person name="Hartog M."/>
            <person name="Hontelez J."/>
            <person name="Verver J."/>
            <person name="Yang W.-C."/>
            <person name="Schijlen E."/>
            <person name="Repin R."/>
            <person name="Schilthuizen M."/>
            <person name="Schranz E."/>
            <person name="Heidstra R."/>
            <person name="Miyata K."/>
            <person name="Fedorova E."/>
            <person name="Kohlen W."/>
            <person name="Bisseling T."/>
            <person name="Smit S."/>
            <person name="Geurts R."/>
        </authorList>
    </citation>
    <scope>NUCLEOTIDE SEQUENCE [LARGE SCALE GENOMIC DNA]</scope>
    <source>
        <strain evidence="2">cv. RG33-2</strain>
    </source>
</reference>
<dbReference type="AlphaFoldDB" id="A0A2P5EWJ7"/>
<dbReference type="Proteomes" id="UP000237000">
    <property type="component" value="Unassembled WGS sequence"/>
</dbReference>
<comment type="caution">
    <text evidence="1">The sequence shown here is derived from an EMBL/GenBank/DDBJ whole genome shotgun (WGS) entry which is preliminary data.</text>
</comment>
<proteinExistence type="predicted"/>
<evidence type="ECO:0000313" key="2">
    <source>
        <dbReference type="Proteomes" id="UP000237000"/>
    </source>
</evidence>
<dbReference type="InParanoid" id="A0A2P5EWJ7"/>